<evidence type="ECO:0000313" key="1">
    <source>
        <dbReference type="EMBL" id="THE41493.1"/>
    </source>
</evidence>
<accession>A0ABY2PYC0</accession>
<reference evidence="1 2" key="1">
    <citation type="submission" date="2018-05" db="EMBL/GenBank/DDBJ databases">
        <title>Isolation and genomic analyses of lactose-positive bacteria from faecal samples of preterm neonates.</title>
        <authorList>
            <person name="Chen Y."/>
            <person name="Brook T.C."/>
            <person name="O'Neill I."/>
            <person name="Soe C.Z."/>
            <person name="Hall L.J."/>
            <person name="Hoyles L."/>
        </authorList>
    </citation>
    <scope>NUCLEOTIDE SEQUENCE [LARGE SCALE GENOMIC DNA]</scope>
    <source>
        <strain evidence="1 2">P080C CL</strain>
    </source>
</reference>
<keyword evidence="2" id="KW-1185">Reference proteome</keyword>
<comment type="caution">
    <text evidence="1">The sequence shown here is derived from an EMBL/GenBank/DDBJ whole genome shotgun (WGS) entry which is preliminary data.</text>
</comment>
<protein>
    <submittedName>
        <fullName evidence="1">Uncharacterized protein</fullName>
    </submittedName>
</protein>
<dbReference type="Proteomes" id="UP000306790">
    <property type="component" value="Unassembled WGS sequence"/>
</dbReference>
<organism evidence="1 2">
    <name type="scientific">Citrobacter murliniae</name>
    <dbReference type="NCBI Taxonomy" id="67829"/>
    <lineage>
        <taxon>Bacteria</taxon>
        <taxon>Pseudomonadati</taxon>
        <taxon>Pseudomonadota</taxon>
        <taxon>Gammaproteobacteria</taxon>
        <taxon>Enterobacterales</taxon>
        <taxon>Enterobacteriaceae</taxon>
        <taxon>Citrobacter</taxon>
        <taxon>Citrobacter freundii complex</taxon>
    </lineage>
</organism>
<gene>
    <name evidence="1" type="ORF">DJ535_04765</name>
</gene>
<name>A0ABY2PYC0_9ENTR</name>
<sequence>MVRYSPVFFSSSTIKIFITFSFTHWLCGFSILEEPDRIAMSYWENDSFVIYLSPVKQSQLGKVQVDKFTLILRLSVRSGREELCANLNFLPSALFLFSPVVLWLRTISARPCRCRSNSL</sequence>
<dbReference type="EMBL" id="QFVP01000002">
    <property type="protein sequence ID" value="THE41493.1"/>
    <property type="molecule type" value="Genomic_DNA"/>
</dbReference>
<evidence type="ECO:0000313" key="2">
    <source>
        <dbReference type="Proteomes" id="UP000306790"/>
    </source>
</evidence>
<proteinExistence type="predicted"/>